<evidence type="ECO:0000313" key="2">
    <source>
        <dbReference type="Proteomes" id="UP001060085"/>
    </source>
</evidence>
<proteinExistence type="predicted"/>
<keyword evidence="2" id="KW-1185">Reference proteome</keyword>
<accession>A0ACB9ZP01</accession>
<dbReference type="EMBL" id="CM044708">
    <property type="protein sequence ID" value="KAI5648824.1"/>
    <property type="molecule type" value="Genomic_DNA"/>
</dbReference>
<dbReference type="Proteomes" id="UP001060085">
    <property type="component" value="Linkage Group LG08"/>
</dbReference>
<organism evidence="1 2">
    <name type="scientific">Catharanthus roseus</name>
    <name type="common">Madagascar periwinkle</name>
    <name type="synonym">Vinca rosea</name>
    <dbReference type="NCBI Taxonomy" id="4058"/>
    <lineage>
        <taxon>Eukaryota</taxon>
        <taxon>Viridiplantae</taxon>
        <taxon>Streptophyta</taxon>
        <taxon>Embryophyta</taxon>
        <taxon>Tracheophyta</taxon>
        <taxon>Spermatophyta</taxon>
        <taxon>Magnoliopsida</taxon>
        <taxon>eudicotyledons</taxon>
        <taxon>Gunneridae</taxon>
        <taxon>Pentapetalae</taxon>
        <taxon>asterids</taxon>
        <taxon>lamiids</taxon>
        <taxon>Gentianales</taxon>
        <taxon>Apocynaceae</taxon>
        <taxon>Rauvolfioideae</taxon>
        <taxon>Vinceae</taxon>
        <taxon>Catharanthinae</taxon>
        <taxon>Catharanthus</taxon>
    </lineage>
</organism>
<name>A0ACB9ZP01_CATRO</name>
<evidence type="ECO:0000313" key="1">
    <source>
        <dbReference type="EMBL" id="KAI5648824.1"/>
    </source>
</evidence>
<sequence>MDAQSSLFIRRTNEATLSNMGASGATSTSLPNLPSPLAEKYPKLPDSLQVTSEPELTTNSLSSLPAPLSSRSETVGHQFSSTSGFPKDIKYPPFSSQNGRSQNYPFLSQSRTEEASLETGPFAGVQSKQLNSCHLGNNNIPWSTEAVQDFPDFSRNIPAQNDQVESLSGVMVSEDHVKKNDWHDWADQLISVDDPIDSNWSDLLVDVNVPDPDSKLLQLSPVLPVLEPQPQSQPHNQNPLPSGQICPVSSPSSAATLAKPRMRWTPELHEIFVEAVNKLGGSERATPKGVLKLMNKEGLTIYHVKSHLQKYRTARYKPEPSEGTSEKKSNTVAEMTSLDFKTTMGITEALRLQMEVQKQLHEQLEIQRNLQLRIEEQGKYIQMMFEKHRKMEEDKSKTPGPSSDEPSLSPAKTDSKINEQSESKEQDKSAKESSSSDACPREKYTEESPSKEQKTPERKSCEDQDQDGSVPPAKRAKAGESL</sequence>
<gene>
    <name evidence="1" type="ORF">M9H77_34829</name>
</gene>
<protein>
    <submittedName>
        <fullName evidence="1">Uncharacterized protein</fullName>
    </submittedName>
</protein>
<comment type="caution">
    <text evidence="1">The sequence shown here is derived from an EMBL/GenBank/DDBJ whole genome shotgun (WGS) entry which is preliminary data.</text>
</comment>
<reference evidence="2" key="1">
    <citation type="journal article" date="2023" name="Nat. Plants">
        <title>Single-cell RNA sequencing provides a high-resolution roadmap for understanding the multicellular compartmentation of specialized metabolism.</title>
        <authorList>
            <person name="Sun S."/>
            <person name="Shen X."/>
            <person name="Li Y."/>
            <person name="Li Y."/>
            <person name="Wang S."/>
            <person name="Li R."/>
            <person name="Zhang H."/>
            <person name="Shen G."/>
            <person name="Guo B."/>
            <person name="Wei J."/>
            <person name="Xu J."/>
            <person name="St-Pierre B."/>
            <person name="Chen S."/>
            <person name="Sun C."/>
        </authorList>
    </citation>
    <scope>NUCLEOTIDE SEQUENCE [LARGE SCALE GENOMIC DNA]</scope>
</reference>